<proteinExistence type="predicted"/>
<organism evidence="1 2">
    <name type="scientific">Streptomyces echinoruber</name>
    <dbReference type="NCBI Taxonomy" id="68898"/>
    <lineage>
        <taxon>Bacteria</taxon>
        <taxon>Bacillati</taxon>
        <taxon>Actinomycetota</taxon>
        <taxon>Actinomycetes</taxon>
        <taxon>Kitasatosporales</taxon>
        <taxon>Streptomycetaceae</taxon>
        <taxon>Streptomyces</taxon>
    </lineage>
</organism>
<evidence type="ECO:0000313" key="1">
    <source>
        <dbReference type="EMBL" id="GHA03842.1"/>
    </source>
</evidence>
<reference evidence="1" key="1">
    <citation type="journal article" date="2014" name="Int. J. Syst. Evol. Microbiol.">
        <title>Complete genome sequence of Corynebacterium casei LMG S-19264T (=DSM 44701T), isolated from a smear-ripened cheese.</title>
        <authorList>
            <consortium name="US DOE Joint Genome Institute (JGI-PGF)"/>
            <person name="Walter F."/>
            <person name="Albersmeier A."/>
            <person name="Kalinowski J."/>
            <person name="Ruckert C."/>
        </authorList>
    </citation>
    <scope>NUCLEOTIDE SEQUENCE</scope>
    <source>
        <strain evidence="1">JCM 5016</strain>
    </source>
</reference>
<accession>A0A918VKI8</accession>
<reference evidence="1" key="2">
    <citation type="submission" date="2020-09" db="EMBL/GenBank/DDBJ databases">
        <authorList>
            <person name="Sun Q."/>
            <person name="Ohkuma M."/>
        </authorList>
    </citation>
    <scope>NUCLEOTIDE SEQUENCE</scope>
    <source>
        <strain evidence="1">JCM 5016</strain>
    </source>
</reference>
<comment type="caution">
    <text evidence="1">The sequence shown here is derived from an EMBL/GenBank/DDBJ whole genome shotgun (WGS) entry which is preliminary data.</text>
</comment>
<dbReference type="Gene3D" id="3.40.50.150">
    <property type="entry name" value="Vaccinia Virus protein VP39"/>
    <property type="match status" value="1"/>
</dbReference>
<dbReference type="AlphaFoldDB" id="A0A918VKI8"/>
<dbReference type="Proteomes" id="UP000623010">
    <property type="component" value="Unassembled WGS sequence"/>
</dbReference>
<dbReference type="Pfam" id="PF02353">
    <property type="entry name" value="CMAS"/>
    <property type="match status" value="1"/>
</dbReference>
<name>A0A918VKI8_9ACTN</name>
<sequence length="89" mass="9734">MPLVLVVSPRTAARRPRQTLLGALEVLGCVRQTGTWPLPPSRPRAESGRHTRRVAAVRHHYDAGNSLDEAILGPSIAYSCAYWPSPAHL</sequence>
<dbReference type="EMBL" id="BMWH01000023">
    <property type="protein sequence ID" value="GHA03842.1"/>
    <property type="molecule type" value="Genomic_DNA"/>
</dbReference>
<protein>
    <submittedName>
        <fullName evidence="1">Uncharacterized protein</fullName>
    </submittedName>
</protein>
<dbReference type="InterPro" id="IPR029063">
    <property type="entry name" value="SAM-dependent_MTases_sf"/>
</dbReference>
<gene>
    <name evidence="1" type="ORF">GCM10010389_49140</name>
</gene>
<keyword evidence="2" id="KW-1185">Reference proteome</keyword>
<evidence type="ECO:0000313" key="2">
    <source>
        <dbReference type="Proteomes" id="UP000623010"/>
    </source>
</evidence>